<dbReference type="PROSITE" id="PS00470">
    <property type="entry name" value="IDH_IMDH"/>
    <property type="match status" value="1"/>
</dbReference>
<evidence type="ECO:0000256" key="1">
    <source>
        <dbReference type="ARBA" id="ARBA00007769"/>
    </source>
</evidence>
<dbReference type="EMBL" id="JAEPRD010000052">
    <property type="protein sequence ID" value="KAG2203398.1"/>
    <property type="molecule type" value="Genomic_DNA"/>
</dbReference>
<protein>
    <recommendedName>
        <fullName evidence="2">Isopropylmalate dehydrogenase-like domain-containing protein</fullName>
    </recommendedName>
</protein>
<dbReference type="GO" id="GO:0004449">
    <property type="term" value="F:isocitrate dehydrogenase (NAD+) activity"/>
    <property type="evidence" value="ECO:0007669"/>
    <property type="project" value="TreeGrafter"/>
</dbReference>
<evidence type="ECO:0000313" key="3">
    <source>
        <dbReference type="EMBL" id="KAG2203398.1"/>
    </source>
</evidence>
<dbReference type="GO" id="GO:0051287">
    <property type="term" value="F:NAD binding"/>
    <property type="evidence" value="ECO:0007669"/>
    <property type="project" value="InterPro"/>
</dbReference>
<dbReference type="PANTHER" id="PTHR11835">
    <property type="entry name" value="DECARBOXYLATING DEHYDROGENASES-ISOCITRATE, ISOPROPYLMALATE, TARTRATE"/>
    <property type="match status" value="1"/>
</dbReference>
<dbReference type="GO" id="GO:0006099">
    <property type="term" value="P:tricarboxylic acid cycle"/>
    <property type="evidence" value="ECO:0007669"/>
    <property type="project" value="TreeGrafter"/>
</dbReference>
<feature type="domain" description="Isopropylmalate dehydrogenase-like" evidence="2">
    <location>
        <begin position="1"/>
        <end position="172"/>
    </location>
</feature>
<accession>A0A8H7R507</accession>
<dbReference type="InterPro" id="IPR024084">
    <property type="entry name" value="IsoPropMal-DH-like_dom"/>
</dbReference>
<evidence type="ECO:0000259" key="2">
    <source>
        <dbReference type="SMART" id="SM01329"/>
    </source>
</evidence>
<gene>
    <name evidence="3" type="ORF">INT47_010096</name>
</gene>
<dbReference type="AlphaFoldDB" id="A0A8H7R507"/>
<name>A0A8H7R507_9FUNG</name>
<dbReference type="InterPro" id="IPR019818">
    <property type="entry name" value="IsoCit/isopropylmalate_DH_CS"/>
</dbReference>
<evidence type="ECO:0000313" key="4">
    <source>
        <dbReference type="Proteomes" id="UP000603453"/>
    </source>
</evidence>
<comment type="similarity">
    <text evidence="1">Belongs to the isocitrate and isopropylmalate dehydrogenases family.</text>
</comment>
<sequence length="178" mass="19053">MAFDMALTREKLRSETPVTNRFWKHNPCVTIIHKSNTARGVKGNNAEVNKGVDMKEQLMDSNVYRMFREPEAFDVVVALNLYGDIISDGADALVGSLGIVSSANVGDKFLMGKPVHGSAPDIAGKGIFNPIASIRSAALKIYNTVDAVMADASILTPDLGGKSSSSEVTKAVLKNLRA</sequence>
<dbReference type="GO" id="GO:0009085">
    <property type="term" value="P:lysine biosynthetic process"/>
    <property type="evidence" value="ECO:0007669"/>
    <property type="project" value="TreeGrafter"/>
</dbReference>
<dbReference type="PANTHER" id="PTHR11835:SF48">
    <property type="entry name" value="HOMOISOCITRATE DEHYDROGENASE, MITOCHONDRIAL"/>
    <property type="match status" value="1"/>
</dbReference>
<organism evidence="3 4">
    <name type="scientific">Mucor saturninus</name>
    <dbReference type="NCBI Taxonomy" id="64648"/>
    <lineage>
        <taxon>Eukaryota</taxon>
        <taxon>Fungi</taxon>
        <taxon>Fungi incertae sedis</taxon>
        <taxon>Mucoromycota</taxon>
        <taxon>Mucoromycotina</taxon>
        <taxon>Mucoromycetes</taxon>
        <taxon>Mucorales</taxon>
        <taxon>Mucorineae</taxon>
        <taxon>Mucoraceae</taxon>
        <taxon>Mucor</taxon>
    </lineage>
</organism>
<dbReference type="Gene3D" id="3.40.718.10">
    <property type="entry name" value="Isopropylmalate Dehydrogenase"/>
    <property type="match status" value="1"/>
</dbReference>
<proteinExistence type="inferred from homology"/>
<dbReference type="GO" id="GO:0006102">
    <property type="term" value="P:isocitrate metabolic process"/>
    <property type="evidence" value="ECO:0007669"/>
    <property type="project" value="TreeGrafter"/>
</dbReference>
<dbReference type="GO" id="GO:0047046">
    <property type="term" value="F:homoisocitrate dehydrogenase activity"/>
    <property type="evidence" value="ECO:0007669"/>
    <property type="project" value="TreeGrafter"/>
</dbReference>
<dbReference type="OrthoDB" id="10261637at2759"/>
<comment type="caution">
    <text evidence="3">The sequence shown here is derived from an EMBL/GenBank/DDBJ whole genome shotgun (WGS) entry which is preliminary data.</text>
</comment>
<dbReference type="GO" id="GO:0000287">
    <property type="term" value="F:magnesium ion binding"/>
    <property type="evidence" value="ECO:0007669"/>
    <property type="project" value="InterPro"/>
</dbReference>
<dbReference type="SMART" id="SM01329">
    <property type="entry name" value="Iso_dh"/>
    <property type="match status" value="1"/>
</dbReference>
<reference evidence="3" key="1">
    <citation type="submission" date="2020-12" db="EMBL/GenBank/DDBJ databases">
        <title>Metabolic potential, ecology and presence of endohyphal bacteria is reflected in genomic diversity of Mucoromycotina.</title>
        <authorList>
            <person name="Muszewska A."/>
            <person name="Okrasinska A."/>
            <person name="Steczkiewicz K."/>
            <person name="Drgas O."/>
            <person name="Orlowska M."/>
            <person name="Perlinska-Lenart U."/>
            <person name="Aleksandrzak-Piekarczyk T."/>
            <person name="Szatraj K."/>
            <person name="Zielenkiewicz U."/>
            <person name="Pilsyk S."/>
            <person name="Malc E."/>
            <person name="Mieczkowski P."/>
            <person name="Kruszewska J.S."/>
            <person name="Biernat P."/>
            <person name="Pawlowska J."/>
        </authorList>
    </citation>
    <scope>NUCLEOTIDE SEQUENCE</scope>
    <source>
        <strain evidence="3">WA0000017839</strain>
    </source>
</reference>
<dbReference type="GO" id="GO:0005739">
    <property type="term" value="C:mitochondrion"/>
    <property type="evidence" value="ECO:0007669"/>
    <property type="project" value="TreeGrafter"/>
</dbReference>
<dbReference type="Proteomes" id="UP000603453">
    <property type="component" value="Unassembled WGS sequence"/>
</dbReference>
<dbReference type="Pfam" id="PF00180">
    <property type="entry name" value="Iso_dh"/>
    <property type="match status" value="1"/>
</dbReference>
<dbReference type="SUPFAM" id="SSF53659">
    <property type="entry name" value="Isocitrate/Isopropylmalate dehydrogenase-like"/>
    <property type="match status" value="1"/>
</dbReference>
<keyword evidence="4" id="KW-1185">Reference proteome</keyword>